<reference evidence="1 2" key="1">
    <citation type="submission" date="2016-11" db="EMBL/GenBank/DDBJ databases">
        <authorList>
            <consortium name="Pathogen Informatics"/>
        </authorList>
    </citation>
    <scope>NUCLEOTIDE SEQUENCE [LARGE SCALE GENOMIC DNA]</scope>
    <source>
        <strain evidence="1 2">968</strain>
    </source>
</reference>
<comment type="caution">
    <text evidence="1">The sequence shown here is derived from an EMBL/GenBank/DDBJ whole genome shotgun (WGS) entry which is preliminary data.</text>
</comment>
<accession>A0A9Q7WH94</accession>
<evidence type="ECO:0000313" key="2">
    <source>
        <dbReference type="Proteomes" id="UP000185183"/>
    </source>
</evidence>
<gene>
    <name evidence="1" type="ORF">SAMEA2275694_00623</name>
</gene>
<protein>
    <submittedName>
        <fullName evidence="1">Uncharacterized protein</fullName>
    </submittedName>
</protein>
<dbReference type="AlphaFoldDB" id="A0A9Q7WH94"/>
<evidence type="ECO:0000313" key="1">
    <source>
        <dbReference type="EMBL" id="SHW88496.1"/>
    </source>
</evidence>
<organism evidence="1 2">
    <name type="scientific">Mycobacteroides abscessus subsp. bolletii</name>
    <dbReference type="NCBI Taxonomy" id="319705"/>
    <lineage>
        <taxon>Bacteria</taxon>
        <taxon>Bacillati</taxon>
        <taxon>Actinomycetota</taxon>
        <taxon>Actinomycetes</taxon>
        <taxon>Mycobacteriales</taxon>
        <taxon>Mycobacteriaceae</taxon>
        <taxon>Mycobacteroides</taxon>
        <taxon>Mycobacteroides abscessus</taxon>
    </lineage>
</organism>
<dbReference type="EMBL" id="FSFA01000001">
    <property type="protein sequence ID" value="SHW88496.1"/>
    <property type="molecule type" value="Genomic_DNA"/>
</dbReference>
<dbReference type="Proteomes" id="UP000185183">
    <property type="component" value="Unassembled WGS sequence"/>
</dbReference>
<name>A0A9Q7WH94_9MYCO</name>
<proteinExistence type="predicted"/>
<sequence length="108" mass="11547">MDARKAIREVIENIPNLFGITRDVNLGTAGPAETVVYTQAQVADIIASILPDDLKAKGHLMIALPAVETDSAGRRYVSVPITGRPWADGEVRISPRGDEVAIANTPPM</sequence>